<dbReference type="EMBL" id="ATBP01000629">
    <property type="protein sequence ID" value="ETR69491.1"/>
    <property type="molecule type" value="Genomic_DNA"/>
</dbReference>
<sequence>RTTVVKKRELLRIFYSPKGRLDIFIADYYNPKINDDFTRLSKVIGSNDNIPQKMENIYSLLDQIQIKLRNDLENILRSNE</sequence>
<comment type="caution">
    <text evidence="1">The sequence shown here is derived from an EMBL/GenBank/DDBJ whole genome shotgun (WGS) entry which is preliminary data.</text>
</comment>
<evidence type="ECO:0000313" key="2">
    <source>
        <dbReference type="Proteomes" id="UP000189670"/>
    </source>
</evidence>
<evidence type="ECO:0000313" key="1">
    <source>
        <dbReference type="EMBL" id="ETR69491.1"/>
    </source>
</evidence>
<organism evidence="1 2">
    <name type="scientific">Candidatus Magnetoglobus multicellularis str. Araruama</name>
    <dbReference type="NCBI Taxonomy" id="890399"/>
    <lineage>
        <taxon>Bacteria</taxon>
        <taxon>Pseudomonadati</taxon>
        <taxon>Thermodesulfobacteriota</taxon>
        <taxon>Desulfobacteria</taxon>
        <taxon>Desulfobacterales</taxon>
        <taxon>Desulfobacteraceae</taxon>
        <taxon>Candidatus Magnetoglobus</taxon>
    </lineage>
</organism>
<reference evidence="2" key="1">
    <citation type="submission" date="2012-11" db="EMBL/GenBank/DDBJ databases">
        <authorList>
            <person name="Lucero-Rivera Y.E."/>
            <person name="Tovar-Ramirez D."/>
        </authorList>
    </citation>
    <scope>NUCLEOTIDE SEQUENCE [LARGE SCALE GENOMIC DNA]</scope>
    <source>
        <strain evidence="2">Araruama</strain>
    </source>
</reference>
<accession>A0A1V1P3V4</accession>
<dbReference type="AlphaFoldDB" id="A0A1V1P3V4"/>
<gene>
    <name evidence="1" type="ORF">OMM_09553</name>
</gene>
<protein>
    <submittedName>
        <fullName evidence="1">Uncharacterized protein</fullName>
    </submittedName>
</protein>
<feature type="non-terminal residue" evidence="1">
    <location>
        <position position="1"/>
    </location>
</feature>
<name>A0A1V1P3V4_9BACT</name>
<proteinExistence type="predicted"/>
<dbReference type="Proteomes" id="UP000189670">
    <property type="component" value="Unassembled WGS sequence"/>
</dbReference>